<name>A0A433QFB6_9FUNG</name>
<evidence type="ECO:0000313" key="2">
    <source>
        <dbReference type="EMBL" id="RUS28473.1"/>
    </source>
</evidence>
<evidence type="ECO:0000313" key="3">
    <source>
        <dbReference type="Proteomes" id="UP000274822"/>
    </source>
</evidence>
<reference evidence="2 3" key="1">
    <citation type="journal article" date="2018" name="New Phytol.">
        <title>Phylogenomics of Endogonaceae and evolution of mycorrhizas within Mucoromycota.</title>
        <authorList>
            <person name="Chang Y."/>
            <person name="Desiro A."/>
            <person name="Na H."/>
            <person name="Sandor L."/>
            <person name="Lipzen A."/>
            <person name="Clum A."/>
            <person name="Barry K."/>
            <person name="Grigoriev I.V."/>
            <person name="Martin F.M."/>
            <person name="Stajich J.E."/>
            <person name="Smith M.E."/>
            <person name="Bonito G."/>
            <person name="Spatafora J.W."/>
        </authorList>
    </citation>
    <scope>NUCLEOTIDE SEQUENCE [LARGE SCALE GENOMIC DNA]</scope>
    <source>
        <strain evidence="2 3">AD002</strain>
    </source>
</reference>
<dbReference type="EMBL" id="RBNJ01006571">
    <property type="protein sequence ID" value="RUS28473.1"/>
    <property type="molecule type" value="Genomic_DNA"/>
</dbReference>
<dbReference type="InterPro" id="IPR029021">
    <property type="entry name" value="Prot-tyrosine_phosphatase-like"/>
</dbReference>
<dbReference type="SUPFAM" id="SSF52799">
    <property type="entry name" value="(Phosphotyrosine protein) phosphatases II"/>
    <property type="match status" value="1"/>
</dbReference>
<dbReference type="Gene3D" id="3.90.190.10">
    <property type="entry name" value="Protein tyrosine phosphatase superfamily"/>
    <property type="match status" value="1"/>
</dbReference>
<evidence type="ECO:0000256" key="1">
    <source>
        <dbReference type="SAM" id="MobiDB-lite"/>
    </source>
</evidence>
<protein>
    <submittedName>
        <fullName evidence="2">Uncharacterized protein</fullName>
    </submittedName>
</protein>
<proteinExistence type="predicted"/>
<organism evidence="2 3">
    <name type="scientific">Jimgerdemannia flammicorona</name>
    <dbReference type="NCBI Taxonomy" id="994334"/>
    <lineage>
        <taxon>Eukaryota</taxon>
        <taxon>Fungi</taxon>
        <taxon>Fungi incertae sedis</taxon>
        <taxon>Mucoromycota</taxon>
        <taxon>Mucoromycotina</taxon>
        <taxon>Endogonomycetes</taxon>
        <taxon>Endogonales</taxon>
        <taxon>Endogonaceae</taxon>
        <taxon>Jimgerdemannia</taxon>
    </lineage>
</organism>
<keyword evidence="3" id="KW-1185">Reference proteome</keyword>
<sequence length="157" mass="17410">MPESDDPSSDPPPPKSATDPKSTDPKSAADPKSATDHKGIDQKLKSAKHKLEAVQIFDMLGMRSDKVDDPAVEVFGSIFISGFEAAQSKKLIQKEKIKVVVSLGDFSKDDTEKLGIDRHEVIHIQDDKSVDIVKHLDTGIKWIEEALKDKKKVLVHW</sequence>
<feature type="region of interest" description="Disordered" evidence="1">
    <location>
        <begin position="1"/>
        <end position="46"/>
    </location>
</feature>
<feature type="compositionally biased region" description="Basic and acidic residues" evidence="1">
    <location>
        <begin position="21"/>
        <end position="46"/>
    </location>
</feature>
<comment type="caution">
    <text evidence="2">The sequence shown here is derived from an EMBL/GenBank/DDBJ whole genome shotgun (WGS) entry which is preliminary data.</text>
</comment>
<dbReference type="CDD" id="cd14498">
    <property type="entry name" value="DSP"/>
    <property type="match status" value="1"/>
</dbReference>
<dbReference type="AlphaFoldDB" id="A0A433QFB6"/>
<dbReference type="Proteomes" id="UP000274822">
    <property type="component" value="Unassembled WGS sequence"/>
</dbReference>
<gene>
    <name evidence="2" type="ORF">BC938DRAFT_481840</name>
</gene>
<accession>A0A433QFB6</accession>